<dbReference type="Gene3D" id="3.40.50.300">
    <property type="entry name" value="P-loop containing nucleotide triphosphate hydrolases"/>
    <property type="match status" value="1"/>
</dbReference>
<sequence>MMHLVCLGHAKCGTTLLDSVFRQSQLVATPAEAKEIKFFLPRVFEKHGARERYLGLFATANGAQGVGVTFEASPPYSHQTPEVLREVLANIVDILEDPRIVLCFRQPVLRAYSHYIHNLHSFALYGEGAFAPRPDLLRKPCTMSFEEALTSTSRLATRYATTLRLACDAVGRDRLLLFFLERDAARLGNWIAQYVGQDVAAELEGAAARSGTVFGRRPIPNYVAYGDSLHAFGSLPGEHVLYADAGPAAVRAALEAKNNWTLSLEPEEVVRLTSAYFQDDLRKCVELTGEPYFLEYLRPPALSETAELSPCSLLRDLHGVEV</sequence>
<dbReference type="GO" id="GO:0008146">
    <property type="term" value="F:sulfotransferase activity"/>
    <property type="evidence" value="ECO:0007669"/>
    <property type="project" value="InterPro"/>
</dbReference>
<gene>
    <name evidence="2" type="ORF">FZO89_13170</name>
</gene>
<dbReference type="OrthoDB" id="9075305at2"/>
<dbReference type="InterPro" id="IPR027417">
    <property type="entry name" value="P-loop_NTPase"/>
</dbReference>
<name>A0A5D4XVQ5_9GAMM</name>
<organism evidence="2 3">
    <name type="scientific">Luteimonas viscosa</name>
    <dbReference type="NCBI Taxonomy" id="1132694"/>
    <lineage>
        <taxon>Bacteria</taxon>
        <taxon>Pseudomonadati</taxon>
        <taxon>Pseudomonadota</taxon>
        <taxon>Gammaproteobacteria</taxon>
        <taxon>Lysobacterales</taxon>
        <taxon>Lysobacteraceae</taxon>
        <taxon>Luteimonas</taxon>
    </lineage>
</organism>
<dbReference type="AlphaFoldDB" id="A0A5D4XVQ5"/>
<keyword evidence="1" id="KW-0808">Transferase</keyword>
<dbReference type="RefSeq" id="WP_149103686.1">
    <property type="nucleotide sequence ID" value="NZ_VTFT01000001.1"/>
</dbReference>
<dbReference type="Proteomes" id="UP000324973">
    <property type="component" value="Unassembled WGS sequence"/>
</dbReference>
<accession>A0A5D4XVQ5</accession>
<dbReference type="SUPFAM" id="SSF52540">
    <property type="entry name" value="P-loop containing nucleoside triphosphate hydrolases"/>
    <property type="match status" value="1"/>
</dbReference>
<evidence type="ECO:0000313" key="3">
    <source>
        <dbReference type="Proteomes" id="UP000324973"/>
    </source>
</evidence>
<reference evidence="2 3" key="1">
    <citation type="submission" date="2019-08" db="EMBL/GenBank/DDBJ databases">
        <title>Luteimonas viscosus sp. nov., isolated from soil of a sunflower field.</title>
        <authorList>
            <person name="Jianli Z."/>
            <person name="Ying Z."/>
        </authorList>
    </citation>
    <scope>NUCLEOTIDE SEQUENCE [LARGE SCALE GENOMIC DNA]</scope>
    <source>
        <strain evidence="2 3">XBU10</strain>
    </source>
</reference>
<dbReference type="EMBL" id="VTFT01000001">
    <property type="protein sequence ID" value="TYT27132.1"/>
    <property type="molecule type" value="Genomic_DNA"/>
</dbReference>
<proteinExistence type="predicted"/>
<dbReference type="PANTHER" id="PTHR10605">
    <property type="entry name" value="HEPARAN SULFATE SULFOTRANSFERASE"/>
    <property type="match status" value="1"/>
</dbReference>
<evidence type="ECO:0000256" key="1">
    <source>
        <dbReference type="ARBA" id="ARBA00022679"/>
    </source>
</evidence>
<dbReference type="PANTHER" id="PTHR10605:SF56">
    <property type="entry name" value="BIFUNCTIONAL HEPARAN SULFATE N-DEACETYLASE_N-SULFOTRANSFERASE"/>
    <property type="match status" value="1"/>
</dbReference>
<evidence type="ECO:0000313" key="2">
    <source>
        <dbReference type="EMBL" id="TYT27132.1"/>
    </source>
</evidence>
<keyword evidence="3" id="KW-1185">Reference proteome</keyword>
<protein>
    <recommendedName>
        <fullName evidence="4">Sulfotransferase family protein</fullName>
    </recommendedName>
</protein>
<comment type="caution">
    <text evidence="2">The sequence shown here is derived from an EMBL/GenBank/DDBJ whole genome shotgun (WGS) entry which is preliminary data.</text>
</comment>
<dbReference type="InterPro" id="IPR037359">
    <property type="entry name" value="NST/OST"/>
</dbReference>
<evidence type="ECO:0008006" key="4">
    <source>
        <dbReference type="Google" id="ProtNLM"/>
    </source>
</evidence>